<reference evidence="11" key="1">
    <citation type="submission" date="2016-10" db="EMBL/GenBank/DDBJ databases">
        <authorList>
            <person name="Varghese N."/>
            <person name="Submissions S."/>
        </authorList>
    </citation>
    <scope>NUCLEOTIDE SEQUENCE [LARGE SCALE GENOMIC DNA]</scope>
    <source>
        <strain evidence="11">ATCC 35263</strain>
    </source>
</reference>
<evidence type="ECO:0000313" key="10">
    <source>
        <dbReference type="EMBL" id="SEH11880.1"/>
    </source>
</evidence>
<proteinExistence type="inferred from homology"/>
<dbReference type="Pfam" id="PF00281">
    <property type="entry name" value="Ribosomal_L5"/>
    <property type="match status" value="1"/>
</dbReference>
<evidence type="ECO:0000313" key="11">
    <source>
        <dbReference type="Proteomes" id="UP000222056"/>
    </source>
</evidence>
<dbReference type="RefSeq" id="WP_093116590.1">
    <property type="nucleotide sequence ID" value="NZ_FNWJ01000001.1"/>
</dbReference>
<dbReference type="EMBL" id="FNWJ01000001">
    <property type="protein sequence ID" value="SEH11880.1"/>
    <property type="molecule type" value="Genomic_DNA"/>
</dbReference>
<keyword evidence="6" id="KW-0820">tRNA-binding</keyword>
<dbReference type="InterPro" id="IPR031310">
    <property type="entry name" value="Ribosomal_uL5_N"/>
</dbReference>
<dbReference type="PANTHER" id="PTHR11994">
    <property type="entry name" value="60S RIBOSOMAL PROTEIN L11-RELATED"/>
    <property type="match status" value="1"/>
</dbReference>
<dbReference type="NCBIfam" id="NF000585">
    <property type="entry name" value="PRK00010.1"/>
    <property type="match status" value="1"/>
</dbReference>
<dbReference type="PIRSF" id="PIRSF002161">
    <property type="entry name" value="Ribosomal_L5"/>
    <property type="match status" value="1"/>
</dbReference>
<evidence type="ECO:0000256" key="7">
    <source>
        <dbReference type="RuleBase" id="RU003930"/>
    </source>
</evidence>
<dbReference type="InterPro" id="IPR031309">
    <property type="entry name" value="Ribosomal_uL5_C"/>
</dbReference>
<dbReference type="GO" id="GO:0000049">
    <property type="term" value="F:tRNA binding"/>
    <property type="evidence" value="ECO:0007669"/>
    <property type="project" value="UniProtKB-UniRule"/>
</dbReference>
<dbReference type="InterPro" id="IPR022803">
    <property type="entry name" value="Ribosomal_uL5_dom_sf"/>
</dbReference>
<feature type="domain" description="Large ribosomal subunit protein uL5 C-terminal" evidence="9">
    <location>
        <begin position="91"/>
        <end position="184"/>
    </location>
</feature>
<dbReference type="Gene3D" id="3.30.1440.10">
    <property type="match status" value="1"/>
</dbReference>
<gene>
    <name evidence="6" type="primary">rplE</name>
    <name evidence="10" type="ORF">SAMN02745716_0910</name>
</gene>
<keyword evidence="2 6" id="KW-0689">Ribosomal protein</keyword>
<accession>A0A1H6FNV3</accession>
<dbReference type="FunFam" id="3.30.1440.10:FF:000001">
    <property type="entry name" value="50S ribosomal protein L5"/>
    <property type="match status" value="1"/>
</dbReference>
<comment type="function">
    <text evidence="6">This is 1 of the proteins that bind and probably mediate the attachment of the 5S RNA into the large ribosomal subunit, where it forms part of the central protuberance. In the 70S ribosome it contacts protein S13 of the 30S subunit (bridge B1b), connecting the 2 subunits; this bridge is implicated in subunit movement. Contacts the P site tRNA; the 5S rRNA and some of its associated proteins might help stabilize positioning of ribosome-bound tRNAs.</text>
</comment>
<comment type="subunit">
    <text evidence="6">Part of the 50S ribosomal subunit; part of the 5S rRNA/L5/L18/L25 subcomplex. Contacts the 5S rRNA and the P site tRNA. Forms a bridge to the 30S subunit in the 70S ribosome.</text>
</comment>
<keyword evidence="6" id="KW-0694">RNA-binding</keyword>
<keyword evidence="11" id="KW-1185">Reference proteome</keyword>
<keyword evidence="3 6" id="KW-0687">Ribonucleoprotein</keyword>
<evidence type="ECO:0000259" key="8">
    <source>
        <dbReference type="Pfam" id="PF00281"/>
    </source>
</evidence>
<dbReference type="SUPFAM" id="SSF55282">
    <property type="entry name" value="RL5-like"/>
    <property type="match status" value="1"/>
</dbReference>
<dbReference type="Proteomes" id="UP000222056">
    <property type="component" value="Unassembled WGS sequence"/>
</dbReference>
<evidence type="ECO:0000256" key="6">
    <source>
        <dbReference type="HAMAP-Rule" id="MF_01333"/>
    </source>
</evidence>
<feature type="domain" description="Large ribosomal subunit protein uL5 N-terminal" evidence="8">
    <location>
        <begin position="31"/>
        <end position="87"/>
    </location>
</feature>
<evidence type="ECO:0000256" key="1">
    <source>
        <dbReference type="ARBA" id="ARBA00008553"/>
    </source>
</evidence>
<comment type="function">
    <text evidence="5">This is one of the proteins that bind and probably mediate the attachment of the 5S RNA into the large ribosomal subunit, where it forms part of the central protuberance. In the 70S ribosome it contacts protein S13 of the 30S subunit (bridge B1b), connecting the 2 subunits; this bridge is implicated in subunit movement. Contacts the P site tRNA; the 5S rRNA and some of its associated proteins might help stabilize positioning of ribosome-bound tRNAs.</text>
</comment>
<dbReference type="AlphaFoldDB" id="A0A1H6FNV3"/>
<dbReference type="InterPro" id="IPR020930">
    <property type="entry name" value="Ribosomal_uL5_bac-type"/>
</dbReference>
<name>A0A1H6FNV3_THEAL</name>
<evidence type="ECO:0000256" key="3">
    <source>
        <dbReference type="ARBA" id="ARBA00023274"/>
    </source>
</evidence>
<dbReference type="HAMAP" id="MF_01333_B">
    <property type="entry name" value="Ribosomal_uL5_B"/>
    <property type="match status" value="1"/>
</dbReference>
<dbReference type="GO" id="GO:0019843">
    <property type="term" value="F:rRNA binding"/>
    <property type="evidence" value="ECO:0007669"/>
    <property type="project" value="UniProtKB-UniRule"/>
</dbReference>
<dbReference type="GO" id="GO:1990904">
    <property type="term" value="C:ribonucleoprotein complex"/>
    <property type="evidence" value="ECO:0007669"/>
    <property type="project" value="UniProtKB-KW"/>
</dbReference>
<sequence length="204" mass="22638">MEAGVAVKPRLRERYEREVRPRLQERFGYRNPMQVPGLEKIVLNMGVGDAKQDANVLESAITQLAQIAGQRPNVRRAKRSIAGFKLRAGMPVGVTVTLRRARMWEFLDRLTTIAIPRIRDFRGLDPRSFDGRGNYTFGIREQIIFPEVDYDSIDQVRGLDVTIVTTAATDEEAFALLSELGMPFRAGGPDSGSGATSDAPSNNS</sequence>
<dbReference type="GO" id="GO:0006412">
    <property type="term" value="P:translation"/>
    <property type="evidence" value="ECO:0007669"/>
    <property type="project" value="UniProtKB-UniRule"/>
</dbReference>
<protein>
    <recommendedName>
        <fullName evidence="4 6">Large ribosomal subunit protein uL5</fullName>
    </recommendedName>
</protein>
<dbReference type="GO" id="GO:0003735">
    <property type="term" value="F:structural constituent of ribosome"/>
    <property type="evidence" value="ECO:0007669"/>
    <property type="project" value="InterPro"/>
</dbReference>
<dbReference type="InterPro" id="IPR002132">
    <property type="entry name" value="Ribosomal_uL5"/>
</dbReference>
<organism evidence="10 11">
    <name type="scientific">Thermoleophilum album</name>
    <dbReference type="NCBI Taxonomy" id="29539"/>
    <lineage>
        <taxon>Bacteria</taxon>
        <taxon>Bacillati</taxon>
        <taxon>Actinomycetota</taxon>
        <taxon>Thermoleophilia</taxon>
        <taxon>Thermoleophilales</taxon>
        <taxon>Thermoleophilaceae</taxon>
        <taxon>Thermoleophilum</taxon>
    </lineage>
</organism>
<dbReference type="STRING" id="29539.SAMN02745716_0910"/>
<evidence type="ECO:0000256" key="5">
    <source>
        <dbReference type="ARBA" id="ARBA00058604"/>
    </source>
</evidence>
<dbReference type="Pfam" id="PF00673">
    <property type="entry name" value="Ribosomal_L5_C"/>
    <property type="match status" value="1"/>
</dbReference>
<comment type="similarity">
    <text evidence="1 6 7">Belongs to the universal ribosomal protein uL5 family.</text>
</comment>
<evidence type="ECO:0000256" key="2">
    <source>
        <dbReference type="ARBA" id="ARBA00022980"/>
    </source>
</evidence>
<evidence type="ECO:0000256" key="4">
    <source>
        <dbReference type="ARBA" id="ARBA00035245"/>
    </source>
</evidence>
<dbReference type="GO" id="GO:0005840">
    <property type="term" value="C:ribosome"/>
    <property type="evidence" value="ECO:0007669"/>
    <property type="project" value="UniProtKB-KW"/>
</dbReference>
<keyword evidence="6" id="KW-0699">rRNA-binding</keyword>
<dbReference type="OrthoDB" id="9806626at2"/>
<evidence type="ECO:0000259" key="9">
    <source>
        <dbReference type="Pfam" id="PF00673"/>
    </source>
</evidence>